<accession>A0A4V6KLB4</accession>
<reference evidence="1" key="1">
    <citation type="submission" date="2019-05" db="EMBL/GenBank/DDBJ databases">
        <authorList>
            <consortium name="Pathogen Informatics"/>
        </authorList>
    </citation>
    <scope>NUCLEOTIDE SEQUENCE [LARGE SCALE GENOMIC DNA]</scope>
    <source>
        <strain evidence="1">NCTC12965</strain>
    </source>
</reference>
<name>A0A4V6KLB4_SERFO</name>
<dbReference type="EMBL" id="CABEEZ010000029">
    <property type="protein sequence ID" value="VTR22608.1"/>
    <property type="molecule type" value="Genomic_DNA"/>
</dbReference>
<dbReference type="AlphaFoldDB" id="A0A4V6KLB4"/>
<gene>
    <name evidence="1" type="ORF">NCTC12965_01553</name>
</gene>
<organism evidence="1">
    <name type="scientific">Serratia fonticola</name>
    <dbReference type="NCBI Taxonomy" id="47917"/>
    <lineage>
        <taxon>Bacteria</taxon>
        <taxon>Pseudomonadati</taxon>
        <taxon>Pseudomonadota</taxon>
        <taxon>Gammaproteobacteria</taxon>
        <taxon>Enterobacterales</taxon>
        <taxon>Yersiniaceae</taxon>
        <taxon>Serratia</taxon>
    </lineage>
</organism>
<proteinExistence type="predicted"/>
<protein>
    <submittedName>
        <fullName evidence="1">Uncharacterized protein</fullName>
    </submittedName>
</protein>
<evidence type="ECO:0000313" key="1">
    <source>
        <dbReference type="EMBL" id="VTR22608.1"/>
    </source>
</evidence>
<sequence length="49" mass="5791">MMTVGFSLLFRIATFNAIHNLPNMILPRTSKIFEAQLVFDRDQQFTIRF</sequence>